<proteinExistence type="predicted"/>
<protein>
    <submittedName>
        <fullName evidence="2">Uncharacterized protein</fullName>
    </submittedName>
</protein>
<accession>A0AAU9TZD0</accession>
<evidence type="ECO:0000313" key="3">
    <source>
        <dbReference type="Proteomes" id="UP001153954"/>
    </source>
</evidence>
<gene>
    <name evidence="2" type="ORF">EEDITHA_LOCUS7880</name>
</gene>
<keyword evidence="3" id="KW-1185">Reference proteome</keyword>
<organism evidence="2 3">
    <name type="scientific">Euphydryas editha</name>
    <name type="common">Edith's checkerspot</name>
    <dbReference type="NCBI Taxonomy" id="104508"/>
    <lineage>
        <taxon>Eukaryota</taxon>
        <taxon>Metazoa</taxon>
        <taxon>Ecdysozoa</taxon>
        <taxon>Arthropoda</taxon>
        <taxon>Hexapoda</taxon>
        <taxon>Insecta</taxon>
        <taxon>Pterygota</taxon>
        <taxon>Neoptera</taxon>
        <taxon>Endopterygota</taxon>
        <taxon>Lepidoptera</taxon>
        <taxon>Glossata</taxon>
        <taxon>Ditrysia</taxon>
        <taxon>Papilionoidea</taxon>
        <taxon>Nymphalidae</taxon>
        <taxon>Nymphalinae</taxon>
        <taxon>Euphydryas</taxon>
    </lineage>
</organism>
<dbReference type="EMBL" id="CAKOGL010000011">
    <property type="protein sequence ID" value="CAH2092084.1"/>
    <property type="molecule type" value="Genomic_DNA"/>
</dbReference>
<reference evidence="2" key="1">
    <citation type="submission" date="2022-03" db="EMBL/GenBank/DDBJ databases">
        <authorList>
            <person name="Tunstrom K."/>
        </authorList>
    </citation>
    <scope>NUCLEOTIDE SEQUENCE</scope>
</reference>
<evidence type="ECO:0000256" key="1">
    <source>
        <dbReference type="SAM" id="MobiDB-lite"/>
    </source>
</evidence>
<feature type="region of interest" description="Disordered" evidence="1">
    <location>
        <begin position="85"/>
        <end position="114"/>
    </location>
</feature>
<evidence type="ECO:0000313" key="2">
    <source>
        <dbReference type="EMBL" id="CAH2092084.1"/>
    </source>
</evidence>
<name>A0AAU9TZD0_EUPED</name>
<feature type="compositionally biased region" description="Basic and acidic residues" evidence="1">
    <location>
        <begin position="96"/>
        <end position="113"/>
    </location>
</feature>
<comment type="caution">
    <text evidence="2">The sequence shown here is derived from an EMBL/GenBank/DDBJ whole genome shotgun (WGS) entry which is preliminary data.</text>
</comment>
<sequence>MGRPPTVSKEEAIQLIQKYMEFFTRNEFPSNSAQVWKDMSRDLNGRWKPHSVYTHVRENKNGNLDEARRNLGITVDASRPITTYTSDYSLGDESSECDRSDGSSYHDKENDSDKDVEEFPLVLSATEWQQIKPNENSKSVRKRLQPRVWPNIISKAFWNAYKMPCAFLAKWSYVRTENTIDNDENVVGPGSEDFYLKFKGICKSKKCQNKLVGIATKKPIDGKLHLTIKTRDTRNNYHEENKFG</sequence>
<dbReference type="AlphaFoldDB" id="A0AAU9TZD0"/>
<dbReference type="Proteomes" id="UP001153954">
    <property type="component" value="Unassembled WGS sequence"/>
</dbReference>